<reference evidence="2 3" key="2">
    <citation type="submission" date="2016-08" db="EMBL/GenBank/DDBJ databases">
        <title>Pervasive Adenine N6-methylation of Active Genes in Fungi.</title>
        <authorList>
            <consortium name="DOE Joint Genome Institute"/>
            <person name="Mondo S.J."/>
            <person name="Dannebaum R.O."/>
            <person name="Kuo R.C."/>
            <person name="Labutti K."/>
            <person name="Haridas S."/>
            <person name="Kuo A."/>
            <person name="Salamov A."/>
            <person name="Ahrendt S.R."/>
            <person name="Lipzen A."/>
            <person name="Sullivan W."/>
            <person name="Andreopoulos W.B."/>
            <person name="Clum A."/>
            <person name="Lindquist E."/>
            <person name="Daum C."/>
            <person name="Ramamoorthy G.K."/>
            <person name="Gryganskyi A."/>
            <person name="Culley D."/>
            <person name="Magnuson J.K."/>
            <person name="James T.Y."/>
            <person name="O'Malley M.A."/>
            <person name="Stajich J.E."/>
            <person name="Spatafora J.W."/>
            <person name="Visel A."/>
            <person name="Grigoriev I.V."/>
        </authorList>
    </citation>
    <scope>NUCLEOTIDE SEQUENCE [LARGE SCALE GENOMIC DNA]</scope>
    <source>
        <strain evidence="2 3">S4</strain>
    </source>
</reference>
<dbReference type="PROSITE" id="PS50088">
    <property type="entry name" value="ANK_REPEAT"/>
    <property type="match status" value="1"/>
</dbReference>
<dbReference type="InterPro" id="IPR036770">
    <property type="entry name" value="Ankyrin_rpt-contain_sf"/>
</dbReference>
<proteinExistence type="predicted"/>
<dbReference type="SUPFAM" id="SSF48403">
    <property type="entry name" value="Ankyrin repeat"/>
    <property type="match status" value="1"/>
</dbReference>
<dbReference type="Pfam" id="PF12796">
    <property type="entry name" value="Ank_2"/>
    <property type="match status" value="1"/>
</dbReference>
<keyword evidence="3" id="KW-1185">Reference proteome</keyword>
<dbReference type="InterPro" id="IPR002110">
    <property type="entry name" value="Ankyrin_rpt"/>
</dbReference>
<dbReference type="Gene3D" id="1.25.40.20">
    <property type="entry name" value="Ankyrin repeat-containing domain"/>
    <property type="match status" value="1"/>
</dbReference>
<protein>
    <submittedName>
        <fullName evidence="2">Uncharacterized protein</fullName>
    </submittedName>
</protein>
<keyword evidence="1" id="KW-0040">ANK repeat</keyword>
<gene>
    <name evidence="2" type="ORF">BCR32DRAFT_250178</name>
</gene>
<comment type="caution">
    <text evidence="2">The sequence shown here is derived from an EMBL/GenBank/DDBJ whole genome shotgun (WGS) entry which is preliminary data.</text>
</comment>
<evidence type="ECO:0000256" key="1">
    <source>
        <dbReference type="PROSITE-ProRule" id="PRU00023"/>
    </source>
</evidence>
<feature type="repeat" description="ANK" evidence="1">
    <location>
        <begin position="74"/>
        <end position="106"/>
    </location>
</feature>
<dbReference type="Proteomes" id="UP000193944">
    <property type="component" value="Unassembled WGS sequence"/>
</dbReference>
<reference evidence="2 3" key="1">
    <citation type="submission" date="2016-08" db="EMBL/GenBank/DDBJ databases">
        <title>A Parts List for Fungal Cellulosomes Revealed by Comparative Genomics.</title>
        <authorList>
            <consortium name="DOE Joint Genome Institute"/>
            <person name="Haitjema C.H."/>
            <person name="Gilmore S.P."/>
            <person name="Henske J.K."/>
            <person name="Solomon K.V."/>
            <person name="De Groot R."/>
            <person name="Kuo A."/>
            <person name="Mondo S.J."/>
            <person name="Salamov A.A."/>
            <person name="Labutti K."/>
            <person name="Zhao Z."/>
            <person name="Chiniquy J."/>
            <person name="Barry K."/>
            <person name="Brewer H.M."/>
            <person name="Purvine S.O."/>
            <person name="Wright A.T."/>
            <person name="Boxma B."/>
            <person name="Van Alen T."/>
            <person name="Hackstein J.H."/>
            <person name="Baker S.E."/>
            <person name="Grigoriev I.V."/>
            <person name="O'Malley M.A."/>
        </authorList>
    </citation>
    <scope>NUCLEOTIDE SEQUENCE [LARGE SCALE GENOMIC DNA]</scope>
    <source>
        <strain evidence="2 3">S4</strain>
    </source>
</reference>
<evidence type="ECO:0000313" key="3">
    <source>
        <dbReference type="Proteomes" id="UP000193944"/>
    </source>
</evidence>
<name>A0A1Y1WAD8_9FUNG</name>
<organism evidence="2 3">
    <name type="scientific">Anaeromyces robustus</name>
    <dbReference type="NCBI Taxonomy" id="1754192"/>
    <lineage>
        <taxon>Eukaryota</taxon>
        <taxon>Fungi</taxon>
        <taxon>Fungi incertae sedis</taxon>
        <taxon>Chytridiomycota</taxon>
        <taxon>Chytridiomycota incertae sedis</taxon>
        <taxon>Neocallimastigomycetes</taxon>
        <taxon>Neocallimastigales</taxon>
        <taxon>Neocallimastigaceae</taxon>
        <taxon>Anaeromyces</taxon>
    </lineage>
</organism>
<accession>A0A1Y1WAD8</accession>
<dbReference type="EMBL" id="MCFG01000409">
    <property type="protein sequence ID" value="ORX70412.1"/>
    <property type="molecule type" value="Genomic_DNA"/>
</dbReference>
<evidence type="ECO:0000313" key="2">
    <source>
        <dbReference type="EMBL" id="ORX70412.1"/>
    </source>
</evidence>
<dbReference type="AlphaFoldDB" id="A0A1Y1WAD8"/>
<dbReference type="SMART" id="SM00248">
    <property type="entry name" value="ANK"/>
    <property type="match status" value="3"/>
</dbReference>
<dbReference type="OrthoDB" id="10603500at2759"/>
<sequence length="395" mass="47611">MTIDKEKDLIKIVQKKNLDEIKYFFNKNKIDTERLNYFKETIHYFIEENGPLEIINYFIEQQQQHIYKYGNNINNNDLLYYSIECNNFEVAKLLLRNGAQLNHKNNNIIEYLIEKNKLDSKKLLFILKSVKNASVITLKALVYLIKEYELLEIIFKYKFYDINFIVNIIILGKNKIALSDKELLDYLYNCNKAVIKVKEKISRSLTNSYIDDFFVYFISFCGIDNIGKYLKLIFNYADNYTFVLNLNYVKNEFEYIPFNSVNGNIKNIKIFIEYADKNNIIVDLNTNIKGKYTPFYTSLMRNDKKNNEIIKFLVDYSERKNFLLDLNYTKDDDNNKIITYIVRRKNVELFILIINYAIKHNIIIRIFRYDMYCIKENFEILKIYNEYKHIFEYID</sequence>